<gene>
    <name evidence="1" type="ORF">HSB1_00050</name>
</gene>
<comment type="caution">
    <text evidence="1">The sequence shown here is derived from an EMBL/GenBank/DDBJ whole genome shotgun (WGS) entry which is preliminary data.</text>
</comment>
<dbReference type="AlphaFoldDB" id="J3A7N7"/>
<proteinExistence type="predicted"/>
<dbReference type="EMBL" id="ALJD01000001">
    <property type="protein sequence ID" value="EJN61638.1"/>
    <property type="molecule type" value="Genomic_DNA"/>
</dbReference>
<name>J3A7N7_9EURY</name>
<sequence length="109" mass="12091">MRRLTRLTRQTLNYNSLAHVLCNNRPQSNPISERRQVSVTVYDTARRDRASASSHASDSFLLTRTGDFASNSGVHSTSLTLLSSSTLPLSSLDPFGLRFAKPWKEHTGA</sequence>
<organism evidence="1 2">
    <name type="scientific">Halogranum salarium B-1</name>
    <dbReference type="NCBI Taxonomy" id="1210908"/>
    <lineage>
        <taxon>Archaea</taxon>
        <taxon>Methanobacteriati</taxon>
        <taxon>Methanobacteriota</taxon>
        <taxon>Stenosarchaea group</taxon>
        <taxon>Halobacteria</taxon>
        <taxon>Halobacteriales</taxon>
        <taxon>Haloferacaceae</taxon>
    </lineage>
</organism>
<evidence type="ECO:0000313" key="2">
    <source>
        <dbReference type="Proteomes" id="UP000007813"/>
    </source>
</evidence>
<reference evidence="1 2" key="1">
    <citation type="journal article" date="2012" name="J. Bacteriol.">
        <title>Draft Genome Sequence of the Extremely Halophilic Archaeon Halogranum salarium B-1T.</title>
        <authorList>
            <person name="Kim K.K."/>
            <person name="Lee K.C."/>
            <person name="Lee J.S."/>
        </authorList>
    </citation>
    <scope>NUCLEOTIDE SEQUENCE [LARGE SCALE GENOMIC DNA]</scope>
    <source>
        <strain evidence="1 2">B-1</strain>
    </source>
</reference>
<protein>
    <submittedName>
        <fullName evidence="1">Uncharacterized protein</fullName>
    </submittedName>
</protein>
<evidence type="ECO:0000313" key="1">
    <source>
        <dbReference type="EMBL" id="EJN61638.1"/>
    </source>
</evidence>
<dbReference type="Proteomes" id="UP000007813">
    <property type="component" value="Unassembled WGS sequence"/>
</dbReference>
<accession>J3A7N7</accession>